<gene>
    <name evidence="7" type="ORF">Mal4_27250</name>
</gene>
<accession>A0A517Z7E2</accession>
<evidence type="ECO:0000256" key="5">
    <source>
        <dbReference type="SAM" id="Phobius"/>
    </source>
</evidence>
<feature type="transmembrane region" description="Helical" evidence="5">
    <location>
        <begin position="401"/>
        <end position="418"/>
    </location>
</feature>
<evidence type="ECO:0000313" key="7">
    <source>
        <dbReference type="EMBL" id="QDU38398.1"/>
    </source>
</evidence>
<feature type="transmembrane region" description="Helical" evidence="5">
    <location>
        <begin position="438"/>
        <end position="457"/>
    </location>
</feature>
<keyword evidence="4 5" id="KW-0472">Membrane</keyword>
<name>A0A517Z7E2_9PLAN</name>
<evidence type="ECO:0000256" key="1">
    <source>
        <dbReference type="ARBA" id="ARBA00004141"/>
    </source>
</evidence>
<evidence type="ECO:0000256" key="2">
    <source>
        <dbReference type="ARBA" id="ARBA00022692"/>
    </source>
</evidence>
<feature type="transmembrane region" description="Helical" evidence="5">
    <location>
        <begin position="113"/>
        <end position="133"/>
    </location>
</feature>
<feature type="transmembrane region" description="Helical" evidence="5">
    <location>
        <begin position="377"/>
        <end position="395"/>
    </location>
</feature>
<evidence type="ECO:0000256" key="4">
    <source>
        <dbReference type="ARBA" id="ARBA00023136"/>
    </source>
</evidence>
<dbReference type="GO" id="GO:0016020">
    <property type="term" value="C:membrane"/>
    <property type="evidence" value="ECO:0007669"/>
    <property type="project" value="UniProtKB-SubCell"/>
</dbReference>
<comment type="subcellular location">
    <subcellularLocation>
        <location evidence="1">Membrane</location>
        <topology evidence="1">Multi-pass membrane protein</topology>
    </subcellularLocation>
</comment>
<feature type="transmembrane region" description="Helical" evidence="5">
    <location>
        <begin position="30"/>
        <end position="46"/>
    </location>
</feature>
<dbReference type="AlphaFoldDB" id="A0A517Z7E2"/>
<protein>
    <recommendedName>
        <fullName evidence="6">O-antigen ligase-related domain-containing protein</fullName>
    </recommendedName>
</protein>
<feature type="transmembrane region" description="Helical" evidence="5">
    <location>
        <begin position="333"/>
        <end position="357"/>
    </location>
</feature>
<evidence type="ECO:0000256" key="3">
    <source>
        <dbReference type="ARBA" id="ARBA00022989"/>
    </source>
</evidence>
<organism evidence="7 8">
    <name type="scientific">Maioricimonas rarisocia</name>
    <dbReference type="NCBI Taxonomy" id="2528026"/>
    <lineage>
        <taxon>Bacteria</taxon>
        <taxon>Pseudomonadati</taxon>
        <taxon>Planctomycetota</taxon>
        <taxon>Planctomycetia</taxon>
        <taxon>Planctomycetales</taxon>
        <taxon>Planctomycetaceae</taxon>
        <taxon>Maioricimonas</taxon>
    </lineage>
</organism>
<dbReference type="Pfam" id="PF04932">
    <property type="entry name" value="Wzy_C"/>
    <property type="match status" value="1"/>
</dbReference>
<feature type="transmembrane region" description="Helical" evidence="5">
    <location>
        <begin position="81"/>
        <end position="101"/>
    </location>
</feature>
<reference evidence="7 8" key="1">
    <citation type="submission" date="2019-02" db="EMBL/GenBank/DDBJ databases">
        <title>Deep-cultivation of Planctomycetes and their phenomic and genomic characterization uncovers novel biology.</title>
        <authorList>
            <person name="Wiegand S."/>
            <person name="Jogler M."/>
            <person name="Boedeker C."/>
            <person name="Pinto D."/>
            <person name="Vollmers J."/>
            <person name="Rivas-Marin E."/>
            <person name="Kohn T."/>
            <person name="Peeters S.H."/>
            <person name="Heuer A."/>
            <person name="Rast P."/>
            <person name="Oberbeckmann S."/>
            <person name="Bunk B."/>
            <person name="Jeske O."/>
            <person name="Meyerdierks A."/>
            <person name="Storesund J.E."/>
            <person name="Kallscheuer N."/>
            <person name="Luecker S."/>
            <person name="Lage O.M."/>
            <person name="Pohl T."/>
            <person name="Merkel B.J."/>
            <person name="Hornburger P."/>
            <person name="Mueller R.-W."/>
            <person name="Bruemmer F."/>
            <person name="Labrenz M."/>
            <person name="Spormann A.M."/>
            <person name="Op den Camp H."/>
            <person name="Overmann J."/>
            <person name="Amann R."/>
            <person name="Jetten M.S.M."/>
            <person name="Mascher T."/>
            <person name="Medema M.H."/>
            <person name="Devos D.P."/>
            <person name="Kaster A.-K."/>
            <person name="Ovreas L."/>
            <person name="Rohde M."/>
            <person name="Galperin M.Y."/>
            <person name="Jogler C."/>
        </authorList>
    </citation>
    <scope>NUCLEOTIDE SEQUENCE [LARGE SCALE GENOMIC DNA]</scope>
    <source>
        <strain evidence="7 8">Mal4</strain>
    </source>
</reference>
<dbReference type="InterPro" id="IPR051533">
    <property type="entry name" value="WaaL-like"/>
</dbReference>
<feature type="transmembrane region" description="Helical" evidence="5">
    <location>
        <begin position="198"/>
        <end position="214"/>
    </location>
</feature>
<dbReference type="OrthoDB" id="871774at2"/>
<dbReference type="InterPro" id="IPR007016">
    <property type="entry name" value="O-antigen_ligase-rel_domated"/>
</dbReference>
<keyword evidence="8" id="KW-1185">Reference proteome</keyword>
<dbReference type="EMBL" id="CP036275">
    <property type="protein sequence ID" value="QDU38398.1"/>
    <property type="molecule type" value="Genomic_DNA"/>
</dbReference>
<keyword evidence="2 5" id="KW-0812">Transmembrane</keyword>
<feature type="domain" description="O-antigen ligase-related" evidence="6">
    <location>
        <begin position="229"/>
        <end position="349"/>
    </location>
</feature>
<dbReference type="RefSeq" id="WP_145369685.1">
    <property type="nucleotide sequence ID" value="NZ_CP036275.1"/>
</dbReference>
<keyword evidence="3 5" id="KW-1133">Transmembrane helix</keyword>
<evidence type="ECO:0000259" key="6">
    <source>
        <dbReference type="Pfam" id="PF04932"/>
    </source>
</evidence>
<feature type="transmembrane region" description="Helical" evidence="5">
    <location>
        <begin position="223"/>
        <end position="240"/>
    </location>
</feature>
<dbReference type="KEGG" id="mri:Mal4_27250"/>
<dbReference type="PANTHER" id="PTHR37422:SF13">
    <property type="entry name" value="LIPOPOLYSACCHARIDE BIOSYNTHESIS PROTEIN PA4999-RELATED"/>
    <property type="match status" value="1"/>
</dbReference>
<proteinExistence type="predicted"/>
<evidence type="ECO:0000313" key="8">
    <source>
        <dbReference type="Proteomes" id="UP000320496"/>
    </source>
</evidence>
<dbReference type="PANTHER" id="PTHR37422">
    <property type="entry name" value="TEICHURONIC ACID BIOSYNTHESIS PROTEIN TUAE"/>
    <property type="match status" value="1"/>
</dbReference>
<sequence>MAYLLFLMANAALFVRPAELIPSLGNLQVYLYLILAAIVCSIRPLHNQVRLTTMIQQPINLCVLGVIVAIAFSHVTTGNLAGLATGVIAMTKVALYYLVLVATINTPERLRQFLLTTALCSTAMIALSLSDYFQFTREWAGRTSGEVREAIDHDRWKAGDEPRMLRHIPDRKGVTDEGEDIWFFRLCGLGIFHDPNDMSLLIAVTAILSGYFLLDQQLGSRRWLWLGPLALMVVAYYFTFSRGGLLAFGAAGMTWLATLKGGRVALALGALGACAAPLALGRHGNIEISGGTGQQRIKAWSDGLMQLKSSRILFGIGEGQYAEVAGLVAHNSYVHAFVEMGFFGGMLFFGCFFLPAYAIYRIKRDGIEIEHPELRRMLPYIAAILAAWCVGMGSLSRCYVTPTYMICGVCAVYLNLVGYYRARVRPVLRLNWFISQRLFVASAGLLVCCFLFVRIFARWG</sequence>
<dbReference type="Proteomes" id="UP000320496">
    <property type="component" value="Chromosome"/>
</dbReference>
<feature type="transmembrane region" description="Helical" evidence="5">
    <location>
        <begin position="58"/>
        <end position="75"/>
    </location>
</feature>